<organism evidence="1 2">
    <name type="scientific">Mythimna loreyi</name>
    <dbReference type="NCBI Taxonomy" id="667449"/>
    <lineage>
        <taxon>Eukaryota</taxon>
        <taxon>Metazoa</taxon>
        <taxon>Ecdysozoa</taxon>
        <taxon>Arthropoda</taxon>
        <taxon>Hexapoda</taxon>
        <taxon>Insecta</taxon>
        <taxon>Pterygota</taxon>
        <taxon>Neoptera</taxon>
        <taxon>Endopterygota</taxon>
        <taxon>Lepidoptera</taxon>
        <taxon>Glossata</taxon>
        <taxon>Ditrysia</taxon>
        <taxon>Noctuoidea</taxon>
        <taxon>Noctuidae</taxon>
        <taxon>Noctuinae</taxon>
        <taxon>Hadenini</taxon>
        <taxon>Mythimna</taxon>
    </lineage>
</organism>
<protein>
    <submittedName>
        <fullName evidence="1">Uncharacterized protein</fullName>
    </submittedName>
</protein>
<proteinExistence type="predicted"/>
<sequence length="331" mass="35772">MDNLLYIFVIVFCVTNTNSLYAEGPNRILHGINATEGQFPYMVSVRRQELLINPPDHRCGGVLVTLQHALTAASCTAEPVGPGAYRVFAGSVLLTSAFNRVRDVLNITRYPQYNSTNNFYIHNIAILTLRTPFLSSTVTPISTIRDIGNAEMLQCNITGWGTNNVQLQYGRIQTRNVGLCSTAQSPVLPDMICGQFEYNATSDGIYPPYAGCPGDEGGPLICQGGLAGLIIDTRGCTSINSYPPHWYLRVSNYTTWINNITSIPVPTPPPETTTLPTPTLPTTTLAPTTTTTTPAPPSTPMPSEAASTFQPGMAVLAVVAVVQMMTRTILN</sequence>
<dbReference type="Proteomes" id="UP001231649">
    <property type="component" value="Chromosome 25"/>
</dbReference>
<accession>A0ACC2Q7M9</accession>
<gene>
    <name evidence="1" type="ORF">PYW08_010228</name>
</gene>
<comment type="caution">
    <text evidence="1">The sequence shown here is derived from an EMBL/GenBank/DDBJ whole genome shotgun (WGS) entry which is preliminary data.</text>
</comment>
<evidence type="ECO:0000313" key="1">
    <source>
        <dbReference type="EMBL" id="KAJ8708846.1"/>
    </source>
</evidence>
<reference evidence="1" key="1">
    <citation type="submission" date="2023-03" db="EMBL/GenBank/DDBJ databases">
        <title>Chromosome-level genomes of two armyworms, Mythimna separata and Mythimna loreyi, provide insights into the biosynthesis and reception of sex pheromones.</title>
        <authorList>
            <person name="Zhao H."/>
        </authorList>
    </citation>
    <scope>NUCLEOTIDE SEQUENCE</scope>
    <source>
        <strain evidence="1">BeijingLab</strain>
    </source>
</reference>
<name>A0ACC2Q7M9_9NEOP</name>
<evidence type="ECO:0000313" key="2">
    <source>
        <dbReference type="Proteomes" id="UP001231649"/>
    </source>
</evidence>
<dbReference type="EMBL" id="CM056801">
    <property type="protein sequence ID" value="KAJ8708846.1"/>
    <property type="molecule type" value="Genomic_DNA"/>
</dbReference>
<keyword evidence="2" id="KW-1185">Reference proteome</keyword>